<dbReference type="Pfam" id="PF01220">
    <property type="entry name" value="DHquinase_II"/>
    <property type="match status" value="1"/>
</dbReference>
<dbReference type="PROSITE" id="PS01029">
    <property type="entry name" value="DEHYDROQUINASE_II"/>
    <property type="match status" value="1"/>
</dbReference>
<proteinExistence type="inferred from homology"/>
<dbReference type="InterPro" id="IPR001874">
    <property type="entry name" value="DHquinase_II"/>
</dbReference>
<dbReference type="HAMAP" id="MF_00169">
    <property type="entry name" value="AroQ"/>
    <property type="match status" value="1"/>
</dbReference>
<keyword evidence="2 3" id="KW-0456">Lyase</keyword>
<dbReference type="EMBL" id="VSSQ01000971">
    <property type="protein sequence ID" value="MPM03660.1"/>
    <property type="molecule type" value="Genomic_DNA"/>
</dbReference>
<evidence type="ECO:0000256" key="1">
    <source>
        <dbReference type="ARBA" id="ARBA00012060"/>
    </source>
</evidence>
<dbReference type="GO" id="GO:0003855">
    <property type="term" value="F:3-dehydroquinate dehydratase activity"/>
    <property type="evidence" value="ECO:0007669"/>
    <property type="project" value="UniProtKB-EC"/>
</dbReference>
<accession>A0A644WIU2</accession>
<dbReference type="GO" id="GO:0019631">
    <property type="term" value="P:quinate catabolic process"/>
    <property type="evidence" value="ECO:0007669"/>
    <property type="project" value="TreeGrafter"/>
</dbReference>
<evidence type="ECO:0000313" key="3">
    <source>
        <dbReference type="EMBL" id="MPM03660.1"/>
    </source>
</evidence>
<dbReference type="NCBIfam" id="NF003807">
    <property type="entry name" value="PRK05395.1-4"/>
    <property type="match status" value="1"/>
</dbReference>
<dbReference type="EC" id="4.2.1.10" evidence="1"/>
<name>A0A644WIU2_9ZZZZ</name>
<dbReference type="PANTHER" id="PTHR21272">
    <property type="entry name" value="CATABOLIC 3-DEHYDROQUINASE"/>
    <property type="match status" value="1"/>
</dbReference>
<dbReference type="AlphaFoldDB" id="A0A644WIU2"/>
<gene>
    <name evidence="3" type="primary">yqhS_3</name>
    <name evidence="3" type="ORF">SDC9_49927</name>
</gene>
<organism evidence="3">
    <name type="scientific">bioreactor metagenome</name>
    <dbReference type="NCBI Taxonomy" id="1076179"/>
    <lineage>
        <taxon>unclassified sequences</taxon>
        <taxon>metagenomes</taxon>
        <taxon>ecological metagenomes</taxon>
    </lineage>
</organism>
<dbReference type="InterPro" id="IPR018509">
    <property type="entry name" value="DHquinase_II_CS"/>
</dbReference>
<dbReference type="PANTHER" id="PTHR21272:SF3">
    <property type="entry name" value="CATABOLIC 3-DEHYDROQUINASE"/>
    <property type="match status" value="1"/>
</dbReference>
<protein>
    <recommendedName>
        <fullName evidence="1">3-dehydroquinate dehydratase</fullName>
        <ecNumber evidence="1">4.2.1.10</ecNumber>
    </recommendedName>
</protein>
<dbReference type="InterPro" id="IPR036441">
    <property type="entry name" value="DHquinase_II_sf"/>
</dbReference>
<sequence>MKILVINGPNINMLGVREKGIYGTKDFEYICGYIKEEGKKRNIEIELFQSNIEGEIINRIHKAYYEKYGGIIMNPGAYTHYSYAIFDAVKAVNIPTIEVHLSNIHAREEFRHKSVIAPACIGQICGFKEFGYVMAIEAIEQCIVDNESVKE</sequence>
<dbReference type="NCBIfam" id="NF003805">
    <property type="entry name" value="PRK05395.1-2"/>
    <property type="match status" value="1"/>
</dbReference>
<comment type="caution">
    <text evidence="3">The sequence shown here is derived from an EMBL/GenBank/DDBJ whole genome shotgun (WGS) entry which is preliminary data.</text>
</comment>
<dbReference type="NCBIfam" id="NF003806">
    <property type="entry name" value="PRK05395.1-3"/>
    <property type="match status" value="1"/>
</dbReference>
<evidence type="ECO:0000256" key="2">
    <source>
        <dbReference type="ARBA" id="ARBA00023239"/>
    </source>
</evidence>
<reference evidence="3" key="1">
    <citation type="submission" date="2019-08" db="EMBL/GenBank/DDBJ databases">
        <authorList>
            <person name="Kucharzyk K."/>
            <person name="Murdoch R.W."/>
            <person name="Higgins S."/>
            <person name="Loffler F."/>
        </authorList>
    </citation>
    <scope>NUCLEOTIDE SEQUENCE</scope>
</reference>
<dbReference type="NCBIfam" id="TIGR01088">
    <property type="entry name" value="aroQ"/>
    <property type="match status" value="1"/>
</dbReference>
<dbReference type="Gene3D" id="3.40.50.9100">
    <property type="entry name" value="Dehydroquinase, class II"/>
    <property type="match status" value="1"/>
</dbReference>
<dbReference type="SUPFAM" id="SSF52304">
    <property type="entry name" value="Type II 3-dehydroquinate dehydratase"/>
    <property type="match status" value="1"/>
</dbReference>
<dbReference type="PIRSF" id="PIRSF001399">
    <property type="entry name" value="DHquinase_II"/>
    <property type="match status" value="1"/>
</dbReference>
<dbReference type="CDD" id="cd00466">
    <property type="entry name" value="DHQase_II"/>
    <property type="match status" value="1"/>
</dbReference>